<comment type="subunit">
    <text evidence="4">Component of the GSE complex.</text>
</comment>
<name>A0A2U1IUJ0_SMIAN</name>
<reference evidence="5 6" key="1">
    <citation type="journal article" date="2018" name="MBio">
        <title>Comparative Genomics Reveals the Core Gene Toolbox for the Fungus-Insect Symbiosis.</title>
        <authorList>
            <person name="Wang Y."/>
            <person name="Stata M."/>
            <person name="Wang W."/>
            <person name="Stajich J.E."/>
            <person name="White M.M."/>
            <person name="Moncalvo J.M."/>
        </authorList>
    </citation>
    <scope>NUCLEOTIDE SEQUENCE [LARGE SCALE GENOMIC DNA]</scope>
    <source>
        <strain evidence="5 6">AUS-126-30</strain>
    </source>
</reference>
<keyword evidence="3 4" id="KW-0342">GTP-binding</keyword>
<dbReference type="GO" id="GO:0009267">
    <property type="term" value="P:cellular response to starvation"/>
    <property type="evidence" value="ECO:0007669"/>
    <property type="project" value="TreeGrafter"/>
</dbReference>
<dbReference type="CDD" id="cd11384">
    <property type="entry name" value="RagA_like"/>
    <property type="match status" value="1"/>
</dbReference>
<dbReference type="GO" id="GO:0005525">
    <property type="term" value="F:GTP binding"/>
    <property type="evidence" value="ECO:0007669"/>
    <property type="project" value="UniProtKB-UniRule"/>
</dbReference>
<organism evidence="5 6">
    <name type="scientific">Smittium angustum</name>
    <dbReference type="NCBI Taxonomy" id="133377"/>
    <lineage>
        <taxon>Eukaryota</taxon>
        <taxon>Fungi</taxon>
        <taxon>Fungi incertae sedis</taxon>
        <taxon>Zoopagomycota</taxon>
        <taxon>Kickxellomycotina</taxon>
        <taxon>Harpellomycetes</taxon>
        <taxon>Harpellales</taxon>
        <taxon>Legeriomycetaceae</taxon>
        <taxon>Smittium</taxon>
    </lineage>
</organism>
<dbReference type="InterPro" id="IPR027417">
    <property type="entry name" value="P-loop_NTPase"/>
</dbReference>
<accession>A0A2U1IUJ0</accession>
<dbReference type="InterPro" id="IPR006762">
    <property type="entry name" value="Gtr1_RagA"/>
</dbReference>
<dbReference type="Gene3D" id="3.30.450.190">
    <property type="match status" value="1"/>
</dbReference>
<evidence type="ECO:0000313" key="6">
    <source>
        <dbReference type="Proteomes" id="UP000245591"/>
    </source>
</evidence>
<dbReference type="GO" id="GO:1904263">
    <property type="term" value="P:positive regulation of TORC1 signaling"/>
    <property type="evidence" value="ECO:0007669"/>
    <property type="project" value="TreeGrafter"/>
</dbReference>
<evidence type="ECO:0000256" key="4">
    <source>
        <dbReference type="RuleBase" id="RU367014"/>
    </source>
</evidence>
<protein>
    <recommendedName>
        <fullName evidence="4">GTP-binding protein</fullName>
    </recommendedName>
</protein>
<keyword evidence="6" id="KW-1185">Reference proteome</keyword>
<dbReference type="SUPFAM" id="SSF52540">
    <property type="entry name" value="P-loop containing nucleoside triphosphate hydrolases"/>
    <property type="match status" value="1"/>
</dbReference>
<dbReference type="PANTHER" id="PTHR11259">
    <property type="entry name" value="RAS-RELATED GTP BINDING RAG/GTR YEAST"/>
    <property type="match status" value="1"/>
</dbReference>
<dbReference type="AlphaFoldDB" id="A0A2U1IUJ0"/>
<comment type="similarity">
    <text evidence="1 4">Belongs to the GTR/RAG GTP-binding protein family.</text>
</comment>
<keyword evidence="2 4" id="KW-0547">Nucleotide-binding</keyword>
<dbReference type="GO" id="GO:0010507">
    <property type="term" value="P:negative regulation of autophagy"/>
    <property type="evidence" value="ECO:0007669"/>
    <property type="project" value="TreeGrafter"/>
</dbReference>
<proteinExistence type="inferred from homology"/>
<dbReference type="GO" id="GO:0005634">
    <property type="term" value="C:nucleus"/>
    <property type="evidence" value="ECO:0007669"/>
    <property type="project" value="TreeGrafter"/>
</dbReference>
<dbReference type="GO" id="GO:1990131">
    <property type="term" value="C:Gtr1-Gtr2 GTPase complex"/>
    <property type="evidence" value="ECO:0007669"/>
    <property type="project" value="UniProtKB-UniRule"/>
</dbReference>
<dbReference type="EMBL" id="MBFU01001278">
    <property type="protein sequence ID" value="PVZ96466.1"/>
    <property type="molecule type" value="Genomic_DNA"/>
</dbReference>
<dbReference type="GO" id="GO:0003924">
    <property type="term" value="F:GTPase activity"/>
    <property type="evidence" value="ECO:0007669"/>
    <property type="project" value="UniProtKB-UniRule"/>
</dbReference>
<dbReference type="PANTHER" id="PTHR11259:SF1">
    <property type="entry name" value="RAS-RELATED GTP-BINDING PROTEIN"/>
    <property type="match status" value="1"/>
</dbReference>
<sequence length="295" mass="34153">MKKKLLLMGKSGAGKTSMRAIIFSNYGAADTRRLGATMEIEHSTIPFIGDLHLNIWDCGGQMRFMNNYFNEQKDHVFRDAEVLIYVFDIESRDQTGEFMYFKDCIQSLSQCSPNAKVFCLVHKIDLIKPDLRDDILNNYKSALEPIYAPFKPEFYCTTIWDYTLYQAWSDIAYKLIPNISLIDSQLSKFCEMCGASQVVMFERTTFLVVSYTQNHEDIDSDHQKFVQISETIKTYRQACSKMRSRFDSIDVRNGPFSMFIEPFTNTTYIMVVMNDSDVGKYLFLTPNISNIAKLF</sequence>
<evidence type="ECO:0000313" key="5">
    <source>
        <dbReference type="EMBL" id="PVZ96466.1"/>
    </source>
</evidence>
<evidence type="ECO:0000256" key="1">
    <source>
        <dbReference type="ARBA" id="ARBA00007756"/>
    </source>
</evidence>
<dbReference type="InterPro" id="IPR039397">
    <property type="entry name" value="RagA/B"/>
</dbReference>
<dbReference type="Gene3D" id="3.40.50.300">
    <property type="entry name" value="P-loop containing nucleotide triphosphate hydrolases"/>
    <property type="match status" value="1"/>
</dbReference>
<comment type="function">
    <text evidence="4">GTPase involved in activation of the TORC1 signaling pathway, which promotes growth and represses autophagy in nutrient-rich conditions.</text>
</comment>
<gene>
    <name evidence="5" type="ORF">BB558_007644</name>
</gene>
<evidence type="ECO:0000256" key="3">
    <source>
        <dbReference type="ARBA" id="ARBA00023134"/>
    </source>
</evidence>
<dbReference type="Pfam" id="PF04670">
    <property type="entry name" value="Gtr1_RagA"/>
    <property type="match status" value="1"/>
</dbReference>
<dbReference type="GO" id="GO:0000329">
    <property type="term" value="C:fungal-type vacuole membrane"/>
    <property type="evidence" value="ECO:0007669"/>
    <property type="project" value="TreeGrafter"/>
</dbReference>
<comment type="caution">
    <text evidence="5">The sequence shown here is derived from an EMBL/GenBank/DDBJ whole genome shotgun (WGS) entry which is preliminary data.</text>
</comment>
<dbReference type="Proteomes" id="UP000245591">
    <property type="component" value="Unassembled WGS sequence"/>
</dbReference>
<evidence type="ECO:0000256" key="2">
    <source>
        <dbReference type="ARBA" id="ARBA00022741"/>
    </source>
</evidence>